<evidence type="ECO:0000256" key="4">
    <source>
        <dbReference type="SAM" id="MobiDB-lite"/>
    </source>
</evidence>
<dbReference type="PANTHER" id="PTHR24346">
    <property type="entry name" value="MAP/MICROTUBULE AFFINITY-REGULATING KINASE"/>
    <property type="match status" value="1"/>
</dbReference>
<dbReference type="EMBL" id="AYKW01000068">
    <property type="protein sequence ID" value="PIL23549.1"/>
    <property type="molecule type" value="Genomic_DNA"/>
</dbReference>
<dbReference type="SUPFAM" id="SSF56112">
    <property type="entry name" value="Protein kinase-like (PK-like)"/>
    <property type="match status" value="1"/>
</dbReference>
<feature type="region of interest" description="Disordered" evidence="4">
    <location>
        <begin position="1"/>
        <end position="22"/>
    </location>
</feature>
<dbReference type="GO" id="GO:0005737">
    <property type="term" value="C:cytoplasm"/>
    <property type="evidence" value="ECO:0007669"/>
    <property type="project" value="TreeGrafter"/>
</dbReference>
<dbReference type="OrthoDB" id="193931at2759"/>
<dbReference type="InterPro" id="IPR017441">
    <property type="entry name" value="Protein_kinase_ATP_BS"/>
</dbReference>
<evidence type="ECO:0000313" key="6">
    <source>
        <dbReference type="EMBL" id="PIL23549.1"/>
    </source>
</evidence>
<keyword evidence="1 3" id="KW-0547">Nucleotide-binding</keyword>
<proteinExistence type="predicted"/>
<evidence type="ECO:0000259" key="5">
    <source>
        <dbReference type="PROSITE" id="PS50011"/>
    </source>
</evidence>
<feature type="binding site" evidence="3">
    <location>
        <position position="77"/>
    </location>
    <ligand>
        <name>ATP</name>
        <dbReference type="ChEBI" id="CHEBI:30616"/>
    </ligand>
</feature>
<feature type="region of interest" description="Disordered" evidence="4">
    <location>
        <begin position="414"/>
        <end position="557"/>
    </location>
</feature>
<reference evidence="6 7" key="1">
    <citation type="journal article" date="2015" name="Sci. Rep.">
        <title>Chromosome-level genome map provides insights into diverse defense mechanisms in the medicinal fungus Ganoderma sinense.</title>
        <authorList>
            <person name="Zhu Y."/>
            <person name="Xu J."/>
            <person name="Sun C."/>
            <person name="Zhou S."/>
            <person name="Xu H."/>
            <person name="Nelson D.R."/>
            <person name="Qian J."/>
            <person name="Song J."/>
            <person name="Luo H."/>
            <person name="Xiang L."/>
            <person name="Li Y."/>
            <person name="Xu Z."/>
            <person name="Ji A."/>
            <person name="Wang L."/>
            <person name="Lu S."/>
            <person name="Hayward A."/>
            <person name="Sun W."/>
            <person name="Li X."/>
            <person name="Schwartz D.C."/>
            <person name="Wang Y."/>
            <person name="Chen S."/>
        </authorList>
    </citation>
    <scope>NUCLEOTIDE SEQUENCE [LARGE SCALE GENOMIC DNA]</scope>
    <source>
        <strain evidence="6 7">ZZ0214-1</strain>
    </source>
</reference>
<accession>A0A2G8RPW4</accession>
<evidence type="ECO:0000313" key="7">
    <source>
        <dbReference type="Proteomes" id="UP000230002"/>
    </source>
</evidence>
<dbReference type="FunFam" id="1.10.510.10:FF:000571">
    <property type="entry name" value="Maternal embryonic leucine zipper kinase"/>
    <property type="match status" value="1"/>
</dbReference>
<gene>
    <name evidence="6" type="ORF">GSI_14862</name>
</gene>
<dbReference type="STRING" id="1077348.A0A2G8RPW4"/>
<comment type="caution">
    <text evidence="6">The sequence shown here is derived from an EMBL/GenBank/DDBJ whole genome shotgun (WGS) entry which is preliminary data.</text>
</comment>
<dbReference type="PROSITE" id="PS00108">
    <property type="entry name" value="PROTEIN_KINASE_ST"/>
    <property type="match status" value="1"/>
</dbReference>
<feature type="compositionally biased region" description="Basic and acidic residues" evidence="4">
    <location>
        <begin position="647"/>
        <end position="658"/>
    </location>
</feature>
<feature type="region of interest" description="Disordered" evidence="4">
    <location>
        <begin position="729"/>
        <end position="762"/>
    </location>
</feature>
<feature type="domain" description="Protein kinase" evidence="5">
    <location>
        <begin position="48"/>
        <end position="313"/>
    </location>
</feature>
<sequence length="974" mass="105931">MTDSVESPPRAPPAKYATPLGTRWQKEKAAAGTNAFEYPDDAKYVGPWIIGECVGKGASGRVKIAKHRRTGQLAAVKILPLQPLLSSRSSSNAQAKAEKQRLGIDREIIMMKLMNHPNIMRIYDVYEGDKELYLILEYVEGGELFDFLVNRGRLPPLEALAYFKQIVYGLNYAHTFSIIHRDLKPENILIHSLSPPLIKIADWGMAAFAPPSLQLETSCGSPHYASPEIVNGHKYCGTATDIWSCGVILYALLTGRLPFDDKNVRNLLTKVKTGKYEMPSYVDPMAKDLLSRMLVVDVNKRISMADILVHPWLEGNTPGITYVPAPPISELAKPLPSALHIDRDLFESLCIIWGRHADIDSIQTDLLSPPGQGTLAKAFYFLLQKHREMTMEEHGILMDIEEVLNTQGKIITKHYSAPRSKPSGRRSLEMALSGPTIPVPKYLRPDRPAPAPPTRSSSPSATAPVTSATSEGERPSTRSRPSSPLGPRPLKSRLPIGRSSGTNPPRATSPPPLFVPSPDTARARSQTVDSVLEPREKSIIGSPSRARQPTSTQHSLPLVEALSSIRPRSSTTHTRSARASPGVIHAPVPVSAANSPMSPLLDREDIDMRDRTQDRGHAYGATDTSQAIESRRTLGQVSMLQPRIQRAEHRPSLDEVAARRPAHSGWSAPEHRLESSWAKAPGSENKENNRSAASGARAVQHDPTCHSGGLGFGHSVPMAKEMGNMLFINDSTNTNSQQQQQQGAGGKKEKKNRPPPLDFTAPPALQKLSTFTIGSPGRATSPPAVASALLSPGVGEFKGWFSNLFHWRVQSLCLYSVLDVATTRVETTRLLEHFGVSVSTEEKTGLSVLFCRVDDAHDAQGQHHPKQVRFRVEFTSCTGSAGAGSGPGALASASMSRPQLTFREAAAATKSRGENLAAAAAGYDTMIGIALEKGSVSTFKNLCQRLRTEWRLDALVSPAHAPGVTQGIEQTFLG</sequence>
<evidence type="ECO:0000256" key="1">
    <source>
        <dbReference type="ARBA" id="ARBA00022741"/>
    </source>
</evidence>
<keyword evidence="7" id="KW-1185">Reference proteome</keyword>
<feature type="compositionally biased region" description="Polar residues" evidence="4">
    <location>
        <begin position="545"/>
        <end position="555"/>
    </location>
</feature>
<evidence type="ECO:0000256" key="3">
    <source>
        <dbReference type="PROSITE-ProRule" id="PRU10141"/>
    </source>
</evidence>
<dbReference type="InterPro" id="IPR008271">
    <property type="entry name" value="Ser/Thr_kinase_AS"/>
</dbReference>
<dbReference type="Proteomes" id="UP000230002">
    <property type="component" value="Unassembled WGS sequence"/>
</dbReference>
<dbReference type="SMART" id="SM00220">
    <property type="entry name" value="S_TKc"/>
    <property type="match status" value="1"/>
</dbReference>
<name>A0A2G8RPW4_9APHY</name>
<organism evidence="6 7">
    <name type="scientific">Ganoderma sinense ZZ0214-1</name>
    <dbReference type="NCBI Taxonomy" id="1077348"/>
    <lineage>
        <taxon>Eukaryota</taxon>
        <taxon>Fungi</taxon>
        <taxon>Dikarya</taxon>
        <taxon>Basidiomycota</taxon>
        <taxon>Agaricomycotina</taxon>
        <taxon>Agaricomycetes</taxon>
        <taxon>Polyporales</taxon>
        <taxon>Polyporaceae</taxon>
        <taxon>Ganoderma</taxon>
    </lineage>
</organism>
<dbReference type="Pfam" id="PF00069">
    <property type="entry name" value="Pkinase"/>
    <property type="match status" value="1"/>
</dbReference>
<feature type="region of interest" description="Disordered" evidence="4">
    <location>
        <begin position="647"/>
        <end position="704"/>
    </location>
</feature>
<protein>
    <submittedName>
        <fullName evidence="6">Transporter</fullName>
    </submittedName>
</protein>
<evidence type="ECO:0000256" key="2">
    <source>
        <dbReference type="ARBA" id="ARBA00022840"/>
    </source>
</evidence>
<feature type="compositionally biased region" description="Low complexity" evidence="4">
    <location>
        <begin position="478"/>
        <end position="495"/>
    </location>
</feature>
<dbReference type="GO" id="GO:0035556">
    <property type="term" value="P:intracellular signal transduction"/>
    <property type="evidence" value="ECO:0007669"/>
    <property type="project" value="TreeGrafter"/>
</dbReference>
<dbReference type="Gene3D" id="1.10.510.10">
    <property type="entry name" value="Transferase(Phosphotransferase) domain 1"/>
    <property type="match status" value="1"/>
</dbReference>
<dbReference type="PANTHER" id="PTHR24346:SF110">
    <property type="entry name" value="NON-SPECIFIC SERINE_THREONINE PROTEIN KINASE"/>
    <property type="match status" value="1"/>
</dbReference>
<dbReference type="PROSITE" id="PS00107">
    <property type="entry name" value="PROTEIN_KINASE_ATP"/>
    <property type="match status" value="1"/>
</dbReference>
<dbReference type="GO" id="GO:0005524">
    <property type="term" value="F:ATP binding"/>
    <property type="evidence" value="ECO:0007669"/>
    <property type="project" value="UniProtKB-UniRule"/>
</dbReference>
<dbReference type="GO" id="GO:0004674">
    <property type="term" value="F:protein serine/threonine kinase activity"/>
    <property type="evidence" value="ECO:0007669"/>
    <property type="project" value="TreeGrafter"/>
</dbReference>
<dbReference type="PROSITE" id="PS50011">
    <property type="entry name" value="PROTEIN_KINASE_DOM"/>
    <property type="match status" value="1"/>
</dbReference>
<dbReference type="AlphaFoldDB" id="A0A2G8RPW4"/>
<dbReference type="InterPro" id="IPR000719">
    <property type="entry name" value="Prot_kinase_dom"/>
</dbReference>
<keyword evidence="2 3" id="KW-0067">ATP-binding</keyword>
<feature type="compositionally biased region" description="Low complexity" evidence="4">
    <location>
        <begin position="454"/>
        <end position="470"/>
    </location>
</feature>
<dbReference type="InterPro" id="IPR011009">
    <property type="entry name" value="Kinase-like_dom_sf"/>
</dbReference>